<organism evidence="3 4">
    <name type="scientific">Kwoniella heveanensis BCC8398</name>
    <dbReference type="NCBI Taxonomy" id="1296120"/>
    <lineage>
        <taxon>Eukaryota</taxon>
        <taxon>Fungi</taxon>
        <taxon>Dikarya</taxon>
        <taxon>Basidiomycota</taxon>
        <taxon>Agaricomycotina</taxon>
        <taxon>Tremellomycetes</taxon>
        <taxon>Tremellales</taxon>
        <taxon>Cryptococcaceae</taxon>
        <taxon>Kwoniella</taxon>
    </lineage>
</organism>
<dbReference type="EMBL" id="KV700129">
    <property type="protein sequence ID" value="OCF32672.1"/>
    <property type="molecule type" value="Genomic_DNA"/>
</dbReference>
<keyword evidence="1" id="KW-0175">Coiled coil</keyword>
<accession>A0A1B9GNP1</accession>
<protein>
    <submittedName>
        <fullName evidence="3">Uncharacterized protein</fullName>
    </submittedName>
</protein>
<dbReference type="GO" id="GO:0030674">
    <property type="term" value="F:protein-macromolecule adaptor activity"/>
    <property type="evidence" value="ECO:0007669"/>
    <property type="project" value="TreeGrafter"/>
</dbReference>
<sequence>MSAPVSFTPRHVQPFTLEEAMQLEVETLVAEINRLRNSIAHLRESQSELNEFLQSEEGQSDPLERSGEGEISKAVRENEGVISSQNERIALITIALSNKLGSETRLEHYGLKIENDDSRGDGGTSREEGVNVDGLDAVRALSRLQAQPHPQSQGHGQRGTRVDDEVAGAGDGDGDGIAIGHDQGDGDQGGLHL</sequence>
<feature type="region of interest" description="Disordered" evidence="2">
    <location>
        <begin position="142"/>
        <end position="193"/>
    </location>
</feature>
<dbReference type="PANTHER" id="PTHR40422">
    <property type="entry name" value="TRANSLATION MACHINERY-ASSOCIATED PROTEIN 17"/>
    <property type="match status" value="1"/>
</dbReference>
<dbReference type="GO" id="GO:0070682">
    <property type="term" value="P:proteasome regulatory particle assembly"/>
    <property type="evidence" value="ECO:0007669"/>
    <property type="project" value="InterPro"/>
</dbReference>
<reference evidence="4" key="2">
    <citation type="submission" date="2013-12" db="EMBL/GenBank/DDBJ databases">
        <title>Evolution of pathogenesis and genome organization in the Tremellales.</title>
        <authorList>
            <person name="Cuomo C."/>
            <person name="Litvintseva A."/>
            <person name="Heitman J."/>
            <person name="Chen Y."/>
            <person name="Sun S."/>
            <person name="Springer D."/>
            <person name="Dromer F."/>
            <person name="Young S."/>
            <person name="Zeng Q."/>
            <person name="Chapman S."/>
            <person name="Gujja S."/>
            <person name="Saif S."/>
            <person name="Birren B."/>
        </authorList>
    </citation>
    <scope>NUCLEOTIDE SEQUENCE [LARGE SCALE GENOMIC DNA]</scope>
    <source>
        <strain evidence="4">BCC8398</strain>
    </source>
</reference>
<feature type="compositionally biased region" description="Polar residues" evidence="2">
    <location>
        <begin position="144"/>
        <end position="155"/>
    </location>
</feature>
<name>A0A1B9GNP1_9TREE</name>
<evidence type="ECO:0000256" key="2">
    <source>
        <dbReference type="SAM" id="MobiDB-lite"/>
    </source>
</evidence>
<dbReference type="AlphaFoldDB" id="A0A1B9GNP1"/>
<feature type="coiled-coil region" evidence="1">
    <location>
        <begin position="18"/>
        <end position="45"/>
    </location>
</feature>
<dbReference type="PANTHER" id="PTHR40422:SF1">
    <property type="entry name" value="TRANSLATION MACHINERY-ASSOCIATED PROTEIN 17"/>
    <property type="match status" value="1"/>
</dbReference>
<proteinExistence type="predicted"/>
<evidence type="ECO:0000313" key="4">
    <source>
        <dbReference type="Proteomes" id="UP000092666"/>
    </source>
</evidence>
<reference evidence="3 4" key="1">
    <citation type="submission" date="2013-07" db="EMBL/GenBank/DDBJ databases">
        <title>The Genome Sequence of Cryptococcus heveanensis BCC8398.</title>
        <authorList>
            <consortium name="The Broad Institute Genome Sequencing Platform"/>
            <person name="Cuomo C."/>
            <person name="Litvintseva A."/>
            <person name="Chen Y."/>
            <person name="Heitman J."/>
            <person name="Sun S."/>
            <person name="Springer D."/>
            <person name="Dromer F."/>
            <person name="Young S.K."/>
            <person name="Zeng Q."/>
            <person name="Gargeya S."/>
            <person name="Fitzgerald M."/>
            <person name="Abouelleil A."/>
            <person name="Alvarado L."/>
            <person name="Berlin A.M."/>
            <person name="Chapman S.B."/>
            <person name="Dewar J."/>
            <person name="Goldberg J."/>
            <person name="Griggs A."/>
            <person name="Gujja S."/>
            <person name="Hansen M."/>
            <person name="Howarth C."/>
            <person name="Imamovic A."/>
            <person name="Larimer J."/>
            <person name="McCowan C."/>
            <person name="Murphy C."/>
            <person name="Pearson M."/>
            <person name="Priest M."/>
            <person name="Roberts A."/>
            <person name="Saif S."/>
            <person name="Shea T."/>
            <person name="Sykes S."/>
            <person name="Wortman J."/>
            <person name="Nusbaum C."/>
            <person name="Birren B."/>
        </authorList>
    </citation>
    <scope>NUCLEOTIDE SEQUENCE [LARGE SCALE GENOMIC DNA]</scope>
    <source>
        <strain evidence="3 4">BCC8398</strain>
    </source>
</reference>
<dbReference type="Proteomes" id="UP000092666">
    <property type="component" value="Unassembled WGS sequence"/>
</dbReference>
<evidence type="ECO:0000256" key="1">
    <source>
        <dbReference type="SAM" id="Coils"/>
    </source>
</evidence>
<dbReference type="STRING" id="1296120.A0A1B9GNP1"/>
<keyword evidence="4" id="KW-1185">Reference proteome</keyword>
<gene>
    <name evidence="3" type="ORF">I316_05593</name>
</gene>
<dbReference type="OrthoDB" id="548474at2759"/>
<evidence type="ECO:0000313" key="3">
    <source>
        <dbReference type="EMBL" id="OCF32672.1"/>
    </source>
</evidence>
<dbReference type="InterPro" id="IPR038966">
    <property type="entry name" value="TMA17"/>
</dbReference>